<evidence type="ECO:0000313" key="2">
    <source>
        <dbReference type="Proteomes" id="UP000673383"/>
    </source>
</evidence>
<gene>
    <name evidence="1" type="ORF">JOH49_007695</name>
</gene>
<dbReference type="Proteomes" id="UP000673383">
    <property type="component" value="Unassembled WGS sequence"/>
</dbReference>
<proteinExistence type="predicted"/>
<organism evidence="1 2">
    <name type="scientific">Bradyrhizobium elkanii</name>
    <dbReference type="NCBI Taxonomy" id="29448"/>
    <lineage>
        <taxon>Bacteria</taxon>
        <taxon>Pseudomonadati</taxon>
        <taxon>Pseudomonadota</taxon>
        <taxon>Alphaproteobacteria</taxon>
        <taxon>Hyphomicrobiales</taxon>
        <taxon>Nitrobacteraceae</taxon>
        <taxon>Bradyrhizobium</taxon>
    </lineage>
</organism>
<comment type="caution">
    <text evidence="1">The sequence shown here is derived from an EMBL/GenBank/DDBJ whole genome shotgun (WGS) entry which is preliminary data.</text>
</comment>
<name>A0A8I1YEI9_BRAEL</name>
<evidence type="ECO:0000313" key="1">
    <source>
        <dbReference type="EMBL" id="MBP1297942.1"/>
    </source>
</evidence>
<dbReference type="RefSeq" id="WP_209945422.1">
    <property type="nucleotide sequence ID" value="NZ_CP126032.1"/>
</dbReference>
<accession>A0A8I1YEI9</accession>
<reference evidence="1" key="1">
    <citation type="submission" date="2021-02" db="EMBL/GenBank/DDBJ databases">
        <title>Genomic Encyclopedia of Type Strains, Phase IV (KMG-V): Genome sequencing to study the core and pangenomes of soil and plant-associated prokaryotes.</title>
        <authorList>
            <person name="Whitman W."/>
        </authorList>
    </citation>
    <scope>NUCLEOTIDE SEQUENCE</scope>
    <source>
        <strain evidence="1">USDA 406</strain>
    </source>
</reference>
<dbReference type="AlphaFoldDB" id="A0A8I1YEI9"/>
<dbReference type="EMBL" id="JAFICZ010000001">
    <property type="protein sequence ID" value="MBP1297942.1"/>
    <property type="molecule type" value="Genomic_DNA"/>
</dbReference>
<sequence length="127" mass="14438">MGISNRYGPKHIGIDVQGEVYGASGLEIFELNVLRREGNRFTCEVQFEAILDIEFVLSFESGLAAYDAGYEPGKTYFESESRDFTFVAGVLVNFDYANSGPIEIASLDFDPEIEIELRDLDFYRHFR</sequence>
<protein>
    <submittedName>
        <fullName evidence="1">Uncharacterized protein</fullName>
    </submittedName>
</protein>